<evidence type="ECO:0000313" key="3">
    <source>
        <dbReference type="Proteomes" id="UP000000739"/>
    </source>
</evidence>
<accession>B8FL24</accession>
<name>B8FL24_DESAL</name>
<dbReference type="EMBL" id="CP001322">
    <property type="protein sequence ID" value="ACL04659.1"/>
    <property type="molecule type" value="Genomic_DNA"/>
</dbReference>
<evidence type="ECO:0000313" key="2">
    <source>
        <dbReference type="EMBL" id="ACL04659.1"/>
    </source>
</evidence>
<dbReference type="AlphaFoldDB" id="B8FL24"/>
<protein>
    <recommendedName>
        <fullName evidence="1">Helicase XPB/Ssl2 N-terminal domain-containing protein</fullName>
    </recommendedName>
</protein>
<dbReference type="RefSeq" id="WP_015947728.1">
    <property type="nucleotide sequence ID" value="NC_011768.1"/>
</dbReference>
<dbReference type="eggNOG" id="ENOG502Z8IP">
    <property type="taxonomic scope" value="Bacteria"/>
</dbReference>
<feature type="domain" description="Helicase XPB/Ssl2 N-terminal" evidence="1">
    <location>
        <begin position="510"/>
        <end position="592"/>
    </location>
</feature>
<keyword evidence="3" id="KW-1185">Reference proteome</keyword>
<reference evidence="2 3" key="1">
    <citation type="journal article" date="2012" name="Environ. Microbiol.">
        <title>The genome sequence of Desulfatibacillum alkenivorans AK-01: a blueprint for anaerobic alkane oxidation.</title>
        <authorList>
            <person name="Callaghan A.V."/>
            <person name="Morris B.E."/>
            <person name="Pereira I.A."/>
            <person name="McInerney M.J."/>
            <person name="Austin R.N."/>
            <person name="Groves J.T."/>
            <person name="Kukor J.J."/>
            <person name="Suflita J.M."/>
            <person name="Young L.Y."/>
            <person name="Zylstra G.J."/>
            <person name="Wawrik B."/>
        </authorList>
    </citation>
    <scope>NUCLEOTIDE SEQUENCE [LARGE SCALE GENOMIC DNA]</scope>
    <source>
        <strain evidence="2 3">AK-01</strain>
    </source>
</reference>
<sequence>MRYSKYSVNEQVTIPDMLEMRTVDQLKKLAARIEDVTSVMNKSGVLRPESRGKLPTRKADIMDWIASYLRSEDFLKALYDKCSDIERHTLEEAVHVLNGRIDRFRIQAKYGKAGDTAIPWERKKEAPILALCFTNNHIMPEELWKLMGQVLKEPEEIRIQAQETFFKEINPFEDSEADPIPVVQHQTELAAIQDLTIFLHLIDTGKISVGKTTGIISKASAKTVMDSLSHGDFYSEDAQADYAPRDPVEIGALGIRPFAWCQLVQAGNLAKINGTKLALTKAGRTALKKPPHEIIKVLWLKWLKNRDFHEMSRIELLKGQKSRKRPLAPAPLCRHEIAKAMEELEAGKWSSTETFFKHIVATGHNFTAVRDPWALYLFDREYGSMGYSNVVWDHIEGRFARAFLLEYAATLGLIDVACIPPWEFWRVGCLGDLWGLDDCTCMSRYDGLWGMRMNALGAWVLGKIDEYKPSRKRIKVLRALPNLEIALLNAPQTCPEAVFLDRFCKKISEDVWSISMPSLLEAVESGLDINQITGFLEGNCDGPLPLTMESLLQEAFERIGKVKDIGEARIIECKDASLIRLIVSDSRLAKMCMNAGKRTLVVPSANIARFRKALRDLGYVLDR</sequence>
<dbReference type="InterPro" id="IPR032830">
    <property type="entry name" value="XPB/Ssl2_N"/>
</dbReference>
<evidence type="ECO:0000259" key="1">
    <source>
        <dbReference type="Pfam" id="PF13625"/>
    </source>
</evidence>
<organism evidence="2 3">
    <name type="scientific">Desulfatibacillum aliphaticivorans</name>
    <dbReference type="NCBI Taxonomy" id="218208"/>
    <lineage>
        <taxon>Bacteria</taxon>
        <taxon>Pseudomonadati</taxon>
        <taxon>Thermodesulfobacteriota</taxon>
        <taxon>Desulfobacteria</taxon>
        <taxon>Desulfobacterales</taxon>
        <taxon>Desulfatibacillaceae</taxon>
        <taxon>Desulfatibacillum</taxon>
    </lineage>
</organism>
<dbReference type="HOGENOM" id="CLU_031710_0_0_7"/>
<proteinExistence type="predicted"/>
<gene>
    <name evidence="2" type="ordered locus">Dalk_2969</name>
</gene>
<dbReference type="KEGG" id="dal:Dalk_2969"/>
<dbReference type="Pfam" id="PF13625">
    <property type="entry name" value="Helicase_C_3"/>
    <property type="match status" value="1"/>
</dbReference>
<dbReference type="Proteomes" id="UP000000739">
    <property type="component" value="Chromosome"/>
</dbReference>